<evidence type="ECO:0008006" key="3">
    <source>
        <dbReference type="Google" id="ProtNLM"/>
    </source>
</evidence>
<gene>
    <name evidence="1" type="ORF">MSG_03719</name>
</gene>
<dbReference type="EMBL" id="AP018164">
    <property type="protein sequence ID" value="BAX93845.1"/>
    <property type="molecule type" value="Genomic_DNA"/>
</dbReference>
<dbReference type="Proteomes" id="UP000217736">
    <property type="component" value="Chromosome"/>
</dbReference>
<proteinExistence type="predicted"/>
<protein>
    <recommendedName>
        <fullName evidence="3">DUF222 domain-containing protein</fullName>
    </recommendedName>
</protein>
<sequence>MSSADDQEATAAFDALDKALDTVAGLNFAASNTRNRLASLRRCEQIRRRLPAVEHALINQLGREATPEELGAR</sequence>
<evidence type="ECO:0000313" key="2">
    <source>
        <dbReference type="Proteomes" id="UP000217736"/>
    </source>
</evidence>
<keyword evidence="2" id="KW-1185">Reference proteome</keyword>
<accession>A0A1Z4ELJ9</accession>
<reference evidence="2" key="1">
    <citation type="submission" date="2017-06" db="EMBL/GenBank/DDBJ databases">
        <title>Complete Genome Sequence of Mycobacterium shigaense.</title>
        <authorList>
            <person name="Fukano H."/>
            <person name="Yoshida M."/>
            <person name="Kazumi Y."/>
            <person name="Ogura Y."/>
            <person name="Mitarai S."/>
            <person name="Hayashi T."/>
            <person name="Hoshino Y."/>
        </authorList>
    </citation>
    <scope>NUCLEOTIDE SEQUENCE [LARGE SCALE GENOMIC DNA]</scope>
    <source>
        <strain evidence="2">UN-152</strain>
    </source>
</reference>
<dbReference type="AlphaFoldDB" id="A0A1Z4ELJ9"/>
<evidence type="ECO:0000313" key="1">
    <source>
        <dbReference type="EMBL" id="BAX93845.1"/>
    </source>
</evidence>
<dbReference type="KEGG" id="mshg:MSG_03719"/>
<organism evidence="1 2">
    <name type="scientific">Mycobacterium shigaense</name>
    <dbReference type="NCBI Taxonomy" id="722731"/>
    <lineage>
        <taxon>Bacteria</taxon>
        <taxon>Bacillati</taxon>
        <taxon>Actinomycetota</taxon>
        <taxon>Actinomycetes</taxon>
        <taxon>Mycobacteriales</taxon>
        <taxon>Mycobacteriaceae</taxon>
        <taxon>Mycobacterium</taxon>
        <taxon>Mycobacterium simiae complex</taxon>
    </lineage>
</organism>
<name>A0A1Z4ELJ9_9MYCO</name>